<dbReference type="EMBL" id="CAJVQB010037155">
    <property type="protein sequence ID" value="CAG8824911.1"/>
    <property type="molecule type" value="Genomic_DNA"/>
</dbReference>
<reference evidence="2 3" key="1">
    <citation type="submission" date="2021-06" db="EMBL/GenBank/DDBJ databases">
        <authorList>
            <person name="Kallberg Y."/>
            <person name="Tangrot J."/>
            <person name="Rosling A."/>
        </authorList>
    </citation>
    <scope>NUCLEOTIDE SEQUENCE [LARGE SCALE GENOMIC DNA]</scope>
    <source>
        <strain evidence="2 3">120-4 pot B 10/14</strain>
    </source>
</reference>
<organism evidence="2 3">
    <name type="scientific">Gigaspora margarita</name>
    <dbReference type="NCBI Taxonomy" id="4874"/>
    <lineage>
        <taxon>Eukaryota</taxon>
        <taxon>Fungi</taxon>
        <taxon>Fungi incertae sedis</taxon>
        <taxon>Mucoromycota</taxon>
        <taxon>Glomeromycotina</taxon>
        <taxon>Glomeromycetes</taxon>
        <taxon>Diversisporales</taxon>
        <taxon>Gigasporaceae</taxon>
        <taxon>Gigaspora</taxon>
    </lineage>
</organism>
<evidence type="ECO:0000256" key="1">
    <source>
        <dbReference type="SAM" id="MobiDB-lite"/>
    </source>
</evidence>
<proteinExistence type="predicted"/>
<name>A0ABN7WBB3_GIGMA</name>
<feature type="compositionally biased region" description="Basic and acidic residues" evidence="1">
    <location>
        <begin position="95"/>
        <end position="113"/>
    </location>
</feature>
<keyword evidence="3" id="KW-1185">Reference proteome</keyword>
<sequence>MILNKQFVLDGKLKNNSASLNFLEIIQLDSFNLIQDFIVGLEFKPERDDRHLKGPCAIILESIQSFRWIDLNVNNAQAIRDLREEIRDLKRKLVKDREERDNKRNKNNSDKPKPTLPILPPEDNNRPNNNNENNRPNNNNTPTPTTTSNTPITTILSTSTTKELKENEIKKHLKEHIKNPLSKETIHNKLKIKKQSTGFTKIKEIINKITDIRVKEIIEEIQKLIETY</sequence>
<feature type="non-terminal residue" evidence="2">
    <location>
        <position position="228"/>
    </location>
</feature>
<accession>A0ABN7WBB3</accession>
<gene>
    <name evidence="2" type="ORF">GMARGA_LOCUS28696</name>
</gene>
<comment type="caution">
    <text evidence="2">The sequence shown here is derived from an EMBL/GenBank/DDBJ whole genome shotgun (WGS) entry which is preliminary data.</text>
</comment>
<feature type="region of interest" description="Disordered" evidence="1">
    <location>
        <begin position="95"/>
        <end position="162"/>
    </location>
</feature>
<evidence type="ECO:0000313" key="3">
    <source>
        <dbReference type="Proteomes" id="UP000789901"/>
    </source>
</evidence>
<feature type="compositionally biased region" description="Low complexity" evidence="1">
    <location>
        <begin position="126"/>
        <end position="161"/>
    </location>
</feature>
<dbReference type="Proteomes" id="UP000789901">
    <property type="component" value="Unassembled WGS sequence"/>
</dbReference>
<protein>
    <submittedName>
        <fullName evidence="2">19681_t:CDS:1</fullName>
    </submittedName>
</protein>
<evidence type="ECO:0000313" key="2">
    <source>
        <dbReference type="EMBL" id="CAG8824911.1"/>
    </source>
</evidence>